<protein>
    <submittedName>
        <fullName evidence="1">Uncharacterized protein</fullName>
    </submittedName>
</protein>
<proteinExistence type="predicted"/>
<dbReference type="EMBL" id="GBRH01260954">
    <property type="protein sequence ID" value="JAD36941.1"/>
    <property type="molecule type" value="Transcribed_RNA"/>
</dbReference>
<dbReference type="AlphaFoldDB" id="A0A0A8ZDQ6"/>
<name>A0A0A8ZDQ6_ARUDO</name>
<accession>A0A0A8ZDQ6</accession>
<reference evidence="1" key="1">
    <citation type="submission" date="2014-09" db="EMBL/GenBank/DDBJ databases">
        <authorList>
            <person name="Magalhaes I.L.F."/>
            <person name="Oliveira U."/>
            <person name="Santos F.R."/>
            <person name="Vidigal T.H.D.A."/>
            <person name="Brescovit A.D."/>
            <person name="Santos A.J."/>
        </authorList>
    </citation>
    <scope>NUCLEOTIDE SEQUENCE</scope>
    <source>
        <tissue evidence="1">Shoot tissue taken approximately 20 cm above the soil surface</tissue>
    </source>
</reference>
<evidence type="ECO:0000313" key="1">
    <source>
        <dbReference type="EMBL" id="JAD36941.1"/>
    </source>
</evidence>
<organism evidence="1">
    <name type="scientific">Arundo donax</name>
    <name type="common">Giant reed</name>
    <name type="synonym">Donax arundinaceus</name>
    <dbReference type="NCBI Taxonomy" id="35708"/>
    <lineage>
        <taxon>Eukaryota</taxon>
        <taxon>Viridiplantae</taxon>
        <taxon>Streptophyta</taxon>
        <taxon>Embryophyta</taxon>
        <taxon>Tracheophyta</taxon>
        <taxon>Spermatophyta</taxon>
        <taxon>Magnoliopsida</taxon>
        <taxon>Liliopsida</taxon>
        <taxon>Poales</taxon>
        <taxon>Poaceae</taxon>
        <taxon>PACMAD clade</taxon>
        <taxon>Arundinoideae</taxon>
        <taxon>Arundineae</taxon>
        <taxon>Arundo</taxon>
    </lineage>
</organism>
<sequence length="24" mass="2781">MPLCCGRKMNPQLIPLDITCHRLQ</sequence>
<reference evidence="1" key="2">
    <citation type="journal article" date="2015" name="Data Brief">
        <title>Shoot transcriptome of the giant reed, Arundo donax.</title>
        <authorList>
            <person name="Barrero R.A."/>
            <person name="Guerrero F.D."/>
            <person name="Moolhuijzen P."/>
            <person name="Goolsby J.A."/>
            <person name="Tidwell J."/>
            <person name="Bellgard S.E."/>
            <person name="Bellgard M.I."/>
        </authorList>
    </citation>
    <scope>NUCLEOTIDE SEQUENCE</scope>
    <source>
        <tissue evidence="1">Shoot tissue taken approximately 20 cm above the soil surface</tissue>
    </source>
</reference>